<evidence type="ECO:0000256" key="3">
    <source>
        <dbReference type="ARBA" id="ARBA00022827"/>
    </source>
</evidence>
<dbReference type="PANTHER" id="PTHR42913:SF9">
    <property type="entry name" value="SLR1591 PROTEIN"/>
    <property type="match status" value="1"/>
</dbReference>
<dbReference type="Pfam" id="PF07992">
    <property type="entry name" value="Pyr_redox_2"/>
    <property type="match status" value="1"/>
</dbReference>
<reference evidence="6" key="1">
    <citation type="submission" date="2020-10" db="EMBL/GenBank/DDBJ databases">
        <title>An improved Amphimedon queenslandica hologenome assembly reveals how three proteobacterial symbionts can extend the metabolic phenotypic of their marine sponge host.</title>
        <authorList>
            <person name="Degnan B."/>
            <person name="Degnan S."/>
            <person name="Xiang X."/>
        </authorList>
    </citation>
    <scope>NUCLEOTIDE SEQUENCE</scope>
    <source>
        <strain evidence="6">AqS2</strain>
    </source>
</reference>
<dbReference type="InterPro" id="IPR023753">
    <property type="entry name" value="FAD/NAD-binding_dom"/>
</dbReference>
<dbReference type="AlphaFoldDB" id="A0A930UDN1"/>
<keyword evidence="2" id="KW-0285">Flavoprotein</keyword>
<proteinExistence type="predicted"/>
<evidence type="ECO:0000313" key="7">
    <source>
        <dbReference type="Proteomes" id="UP000604381"/>
    </source>
</evidence>
<organism evidence="6 7">
    <name type="scientific">Candidatus Amphirhobacter heronislandensis</name>
    <dbReference type="NCBI Taxonomy" id="1732024"/>
    <lineage>
        <taxon>Bacteria</taxon>
        <taxon>Pseudomonadati</taxon>
        <taxon>Pseudomonadota</taxon>
        <taxon>Gammaproteobacteria</taxon>
        <taxon>Candidatus Tethybacterales</taxon>
        <taxon>Candidatus Tethybacteraceae</taxon>
        <taxon>Candidatus Amphirhobacter</taxon>
    </lineage>
</organism>
<dbReference type="Gene3D" id="3.50.50.100">
    <property type="match status" value="1"/>
</dbReference>
<dbReference type="InterPro" id="IPR051169">
    <property type="entry name" value="NADH-Q_oxidoreductase"/>
</dbReference>
<gene>
    <name evidence="6" type="ORF">ISN26_00210</name>
</gene>
<name>A0A930UDN1_9GAMM</name>
<dbReference type="GO" id="GO:0019646">
    <property type="term" value="P:aerobic electron transport chain"/>
    <property type="evidence" value="ECO:0007669"/>
    <property type="project" value="TreeGrafter"/>
</dbReference>
<dbReference type="SUPFAM" id="SSF51905">
    <property type="entry name" value="FAD/NAD(P)-binding domain"/>
    <property type="match status" value="1"/>
</dbReference>
<evidence type="ECO:0000256" key="2">
    <source>
        <dbReference type="ARBA" id="ARBA00022630"/>
    </source>
</evidence>
<evidence type="ECO:0000256" key="1">
    <source>
        <dbReference type="ARBA" id="ARBA00001974"/>
    </source>
</evidence>
<evidence type="ECO:0000313" key="6">
    <source>
        <dbReference type="EMBL" id="MBF2734517.1"/>
    </source>
</evidence>
<dbReference type="GO" id="GO:0003955">
    <property type="term" value="F:NAD(P)H dehydrogenase (quinone) activity"/>
    <property type="evidence" value="ECO:0007669"/>
    <property type="project" value="TreeGrafter"/>
</dbReference>
<dbReference type="EMBL" id="JADHEI010000009">
    <property type="protein sequence ID" value="MBF2734517.1"/>
    <property type="molecule type" value="Genomic_DNA"/>
</dbReference>
<protein>
    <submittedName>
        <fullName evidence="6">FAD-dependent oxidoreductase</fullName>
    </submittedName>
</protein>
<dbReference type="InterPro" id="IPR036188">
    <property type="entry name" value="FAD/NAD-bd_sf"/>
</dbReference>
<comment type="cofactor">
    <cofactor evidence="1">
        <name>FAD</name>
        <dbReference type="ChEBI" id="CHEBI:57692"/>
    </cofactor>
</comment>
<dbReference type="Proteomes" id="UP000604381">
    <property type="component" value="Unassembled WGS sequence"/>
</dbReference>
<keyword evidence="4" id="KW-0560">Oxidoreductase</keyword>
<keyword evidence="3" id="KW-0274">FAD</keyword>
<accession>A0A930UDN1</accession>
<keyword evidence="7" id="KW-1185">Reference proteome</keyword>
<comment type="caution">
    <text evidence="6">The sequence shown here is derived from an EMBL/GenBank/DDBJ whole genome shotgun (WGS) entry which is preliminary data.</text>
</comment>
<dbReference type="PANTHER" id="PTHR42913">
    <property type="entry name" value="APOPTOSIS-INDUCING FACTOR 1"/>
    <property type="match status" value="1"/>
</dbReference>
<sequence>MRPRPRHLVLLGAGHTHALALEPIAKAAAAHGVNVKLVSGESVMPYSGMLPGTAAGLYSKQEMLLDFTPLAKRCGVDFIQENAIALDLQRRLVQLESGQKLPYDYLSVNVGGVSRAELAEEGGDVMPVKPALPFLRWLEGWQNVRSMSCAVVGAGVAGVEMALALDARLRRRGRRGGVYLVGSGRDITPGMPRFAASLRPLLARRGISQLLGLRATAAHPGALALEDGSEHRADRVVLCTGVRPWPGLREAGFETDARGFPYFNQWLQSVSHPDVFLSGDCAAWHRHPLPKSGVFAVRQARTLARNMAALCAGADLESWSCDERHLSIVCSGERHAVAHRAGRVVAGRLVWRWKDWLDRRFMDGFARDSRGAAGGPSL</sequence>
<evidence type="ECO:0000259" key="5">
    <source>
        <dbReference type="Pfam" id="PF07992"/>
    </source>
</evidence>
<evidence type="ECO:0000256" key="4">
    <source>
        <dbReference type="ARBA" id="ARBA00023002"/>
    </source>
</evidence>
<feature type="domain" description="FAD/NAD(P)-binding" evidence="5">
    <location>
        <begin position="24"/>
        <end position="300"/>
    </location>
</feature>